<evidence type="ECO:0000259" key="1">
    <source>
        <dbReference type="Pfam" id="PF13966"/>
    </source>
</evidence>
<feature type="domain" description="Reverse transcriptase zinc-binding" evidence="1">
    <location>
        <begin position="124"/>
        <end position="177"/>
    </location>
</feature>
<dbReference type="EMBL" id="PKPP01006536">
    <property type="protein sequence ID" value="PWA56196.1"/>
    <property type="molecule type" value="Genomic_DNA"/>
</dbReference>
<dbReference type="OrthoDB" id="696485at2759"/>
<protein>
    <recommendedName>
        <fullName evidence="1">Reverse transcriptase zinc-binding domain-containing protein</fullName>
    </recommendedName>
</protein>
<dbReference type="Pfam" id="PF13966">
    <property type="entry name" value="zf-RVT"/>
    <property type="match status" value="1"/>
</dbReference>
<dbReference type="InterPro" id="IPR026960">
    <property type="entry name" value="RVT-Znf"/>
</dbReference>
<proteinExistence type="predicted"/>
<keyword evidence="3" id="KW-1185">Reference proteome</keyword>
<sequence>MVLLAKWWSKLNSNKFSLWKVVLCNSQRSNFPKRLMGDVSLIQTSKVSQVWRDILSLQRSDSISEVLGPQNWAWKCGNGQLIEFCGDVWIEDFTLRNKFPELYLISNNRFGKINPVSSREDIVVWKPGEDGRISVKEVLNSRGITPSGQQVNCIWCNDATESVHHLLLHCGWSFRIWSALFRWWNVEWIIPSSLAQFSEDWNQGMGINAKKFWCLIGQCTIWVMWLARNEAIFKEKFTCLASIIRNMKMKVFLWASTYGMCYAHDFHIWESQPWALL</sequence>
<accession>A0A2U1M4L7</accession>
<gene>
    <name evidence="2" type="ORF">CTI12_AA420920</name>
</gene>
<dbReference type="Proteomes" id="UP000245207">
    <property type="component" value="Unassembled WGS sequence"/>
</dbReference>
<evidence type="ECO:0000313" key="2">
    <source>
        <dbReference type="EMBL" id="PWA56196.1"/>
    </source>
</evidence>
<comment type="caution">
    <text evidence="2">The sequence shown here is derived from an EMBL/GenBank/DDBJ whole genome shotgun (WGS) entry which is preliminary data.</text>
</comment>
<reference evidence="2 3" key="1">
    <citation type="journal article" date="2018" name="Mol. Plant">
        <title>The genome of Artemisia annua provides insight into the evolution of Asteraceae family and artemisinin biosynthesis.</title>
        <authorList>
            <person name="Shen Q."/>
            <person name="Zhang L."/>
            <person name="Liao Z."/>
            <person name="Wang S."/>
            <person name="Yan T."/>
            <person name="Shi P."/>
            <person name="Liu M."/>
            <person name="Fu X."/>
            <person name="Pan Q."/>
            <person name="Wang Y."/>
            <person name="Lv Z."/>
            <person name="Lu X."/>
            <person name="Zhang F."/>
            <person name="Jiang W."/>
            <person name="Ma Y."/>
            <person name="Chen M."/>
            <person name="Hao X."/>
            <person name="Li L."/>
            <person name="Tang Y."/>
            <person name="Lv G."/>
            <person name="Zhou Y."/>
            <person name="Sun X."/>
            <person name="Brodelius P.E."/>
            <person name="Rose J.K.C."/>
            <person name="Tang K."/>
        </authorList>
    </citation>
    <scope>NUCLEOTIDE SEQUENCE [LARGE SCALE GENOMIC DNA]</scope>
    <source>
        <strain evidence="3">cv. Huhao1</strain>
        <tissue evidence="2">Leaf</tissue>
    </source>
</reference>
<name>A0A2U1M4L7_ARTAN</name>
<organism evidence="2 3">
    <name type="scientific">Artemisia annua</name>
    <name type="common">Sweet wormwood</name>
    <dbReference type="NCBI Taxonomy" id="35608"/>
    <lineage>
        <taxon>Eukaryota</taxon>
        <taxon>Viridiplantae</taxon>
        <taxon>Streptophyta</taxon>
        <taxon>Embryophyta</taxon>
        <taxon>Tracheophyta</taxon>
        <taxon>Spermatophyta</taxon>
        <taxon>Magnoliopsida</taxon>
        <taxon>eudicotyledons</taxon>
        <taxon>Gunneridae</taxon>
        <taxon>Pentapetalae</taxon>
        <taxon>asterids</taxon>
        <taxon>campanulids</taxon>
        <taxon>Asterales</taxon>
        <taxon>Asteraceae</taxon>
        <taxon>Asteroideae</taxon>
        <taxon>Anthemideae</taxon>
        <taxon>Artemisiinae</taxon>
        <taxon>Artemisia</taxon>
    </lineage>
</organism>
<evidence type="ECO:0000313" key="3">
    <source>
        <dbReference type="Proteomes" id="UP000245207"/>
    </source>
</evidence>
<dbReference type="AlphaFoldDB" id="A0A2U1M4L7"/>